<dbReference type="InterPro" id="IPR006578">
    <property type="entry name" value="MADF-dom"/>
</dbReference>
<evidence type="ECO:0000259" key="2">
    <source>
        <dbReference type="PROSITE" id="PS51029"/>
    </source>
</evidence>
<feature type="compositionally biased region" description="Acidic residues" evidence="1">
    <location>
        <begin position="472"/>
        <end position="484"/>
    </location>
</feature>
<proteinExistence type="predicted"/>
<dbReference type="GO" id="GO:0005634">
    <property type="term" value="C:nucleus"/>
    <property type="evidence" value="ECO:0007669"/>
    <property type="project" value="TreeGrafter"/>
</dbReference>
<dbReference type="PANTHER" id="PTHR12243">
    <property type="entry name" value="MADF DOMAIN TRANSCRIPTION FACTOR"/>
    <property type="match status" value="1"/>
</dbReference>
<sequence length="568" mass="60132">MDALRASIAFASPVDAYSANSRTTTRTPKKSSTAASSLRSSPASSPNSSPKAVNTAAATIAPPSPTHSSGASSCSSSRSRLRVATPDSDTPDAGAGGGEVEDMSVSGGSQLGAALDMKTKGSAAASVAAAAAAAAVELLQGGAPTSQMQSQKIKKLVRRNASDKLRLIQMVHDNPILWDSRLPNFKGAEEEKNRAWEMIGKEFNAPGRRVARAFKSLRESYRRELAHVKLMGNGFKPKWSLYEAMDFLRDVIRERKGGSHAAEQAAIGLNLSAFSQHLNNNNNNSGKSALKLNGLHSSFNESALNLSKCAPGLNMSHEDYYYYVKSEMDLNAAHAGSNGIGGGNAAVSLHPLPAHQAQQQQQQLHSAAHDSRVSSTRNDSTTQHSNTFDDLDASSVRSGDEASMRNADMSNQGSDEVEELEAIDADFPYPLILDANSPRSMSAAGGNGNIGGNAVGGSGALKRKRRDLNGDGMDDGAGDDDDDYEGQMMQQHRHLRQQNGGMGGGGSGSGMNGCMLDMPPPQTVREVLNSKFCGFISAKLNSMEDTEADNLMNKILMLLVQTQTNEAK</sequence>
<feature type="compositionally biased region" description="Polar residues" evidence="1">
    <location>
        <begin position="373"/>
        <end position="388"/>
    </location>
</feature>
<feature type="domain" description="MADF" evidence="2">
    <location>
        <begin position="166"/>
        <end position="253"/>
    </location>
</feature>
<dbReference type="Pfam" id="PF10545">
    <property type="entry name" value="MADF_DNA_bdg"/>
    <property type="match status" value="1"/>
</dbReference>
<reference evidence="3" key="2">
    <citation type="journal article" date="2015" name="Gigascience">
        <title>Reconstructing a comprehensive transcriptome assembly of a white-pupal translocated strain of the pest fruit fly Bactrocera cucurbitae.</title>
        <authorList>
            <person name="Sim S.B."/>
            <person name="Calla B."/>
            <person name="Hall B."/>
            <person name="DeRego T."/>
            <person name="Geib S.M."/>
        </authorList>
    </citation>
    <scope>NUCLEOTIDE SEQUENCE</scope>
</reference>
<feature type="compositionally biased region" description="Low complexity" evidence="1">
    <location>
        <begin position="21"/>
        <end position="84"/>
    </location>
</feature>
<reference evidence="3" key="1">
    <citation type="submission" date="2014-11" db="EMBL/GenBank/DDBJ databases">
        <authorList>
            <person name="Geib S."/>
        </authorList>
    </citation>
    <scope>NUCLEOTIDE SEQUENCE</scope>
</reference>
<feature type="compositionally biased region" description="Gly residues" evidence="1">
    <location>
        <begin position="447"/>
        <end position="459"/>
    </location>
</feature>
<gene>
    <name evidence="3" type="primary">Adf1_20</name>
    <name evidence="3" type="ORF">g.30621</name>
</gene>
<dbReference type="SMART" id="SM00595">
    <property type="entry name" value="MADF"/>
    <property type="match status" value="1"/>
</dbReference>
<organism evidence="3">
    <name type="scientific">Zeugodacus cucurbitae</name>
    <name type="common">Melon fruit fly</name>
    <name type="synonym">Bactrocera cucurbitae</name>
    <dbReference type="NCBI Taxonomy" id="28588"/>
    <lineage>
        <taxon>Eukaryota</taxon>
        <taxon>Metazoa</taxon>
        <taxon>Ecdysozoa</taxon>
        <taxon>Arthropoda</taxon>
        <taxon>Hexapoda</taxon>
        <taxon>Insecta</taxon>
        <taxon>Pterygota</taxon>
        <taxon>Neoptera</taxon>
        <taxon>Endopterygota</taxon>
        <taxon>Diptera</taxon>
        <taxon>Brachycera</taxon>
        <taxon>Muscomorpha</taxon>
        <taxon>Tephritoidea</taxon>
        <taxon>Tephritidae</taxon>
        <taxon>Zeugodacus</taxon>
        <taxon>Zeugodacus</taxon>
    </lineage>
</organism>
<name>A0A0A1X6J8_ZEUCU</name>
<dbReference type="PANTHER" id="PTHR12243:SF69">
    <property type="entry name" value="SI:CH73-59F11.3"/>
    <property type="match status" value="1"/>
</dbReference>
<dbReference type="PROSITE" id="PS51029">
    <property type="entry name" value="MADF"/>
    <property type="match status" value="1"/>
</dbReference>
<dbReference type="EMBL" id="GBXI01007952">
    <property type="protein sequence ID" value="JAD06340.1"/>
    <property type="molecule type" value="Transcribed_RNA"/>
</dbReference>
<dbReference type="GO" id="GO:0006357">
    <property type="term" value="P:regulation of transcription by RNA polymerase II"/>
    <property type="evidence" value="ECO:0007669"/>
    <property type="project" value="TreeGrafter"/>
</dbReference>
<feature type="region of interest" description="Disordered" evidence="1">
    <location>
        <begin position="11"/>
        <end position="105"/>
    </location>
</feature>
<dbReference type="InterPro" id="IPR039353">
    <property type="entry name" value="TF_Adf1"/>
</dbReference>
<evidence type="ECO:0000256" key="1">
    <source>
        <dbReference type="SAM" id="MobiDB-lite"/>
    </source>
</evidence>
<protein>
    <submittedName>
        <fullName evidence="3">Transcription factor Adf-1</fullName>
    </submittedName>
</protein>
<feature type="region of interest" description="Disordered" evidence="1">
    <location>
        <begin position="354"/>
        <end position="417"/>
    </location>
</feature>
<feature type="region of interest" description="Disordered" evidence="1">
    <location>
        <begin position="447"/>
        <end position="484"/>
    </location>
</feature>
<evidence type="ECO:0000313" key="3">
    <source>
        <dbReference type="EMBL" id="JAD06340.1"/>
    </source>
</evidence>
<dbReference type="AlphaFoldDB" id="A0A0A1X6J8"/>
<feature type="compositionally biased region" description="Low complexity" evidence="1">
    <location>
        <begin position="354"/>
        <end position="366"/>
    </location>
</feature>
<dbReference type="GO" id="GO:0005667">
    <property type="term" value="C:transcription regulator complex"/>
    <property type="evidence" value="ECO:0007669"/>
    <property type="project" value="TreeGrafter"/>
</dbReference>
<accession>A0A0A1X6J8</accession>